<proteinExistence type="predicted"/>
<name>A0ABV9GYC6_9BURK</name>
<sequence length="461" mass="50176">MTSSETATARREIHHRQDAAAPRGLHVPANLLGKLAPYHPHPAIVLLETLLLPAAALALGLLWAPQDPLQTQGAGFPWPWLAPVILALRYGPLPGLGAALVLLAGWLALNSGHYDQFPKMYFLGGLVLVMLVGEFASLWHTRTRRAETLQAYLDQRLEHLVRQHYLLRLSHDRLEQELIGRPMSMRDALLALRDAGQGNNPHAPDVLLRLLAQYCQLEAAALYPLADDRPGTSALASLGGVGDLDATDPLVVQALGCHKLCHVSQALASQQTSRYLVAAPLRDLAGSLYGLLVVEDMPFFALQEENLQTLNLLLGYYTDGLSMHALAAPIVAQFPDCPPTFAFELQRLGHIHRQTQVPSIVVVLECLERAIALGLPQQIQRLKREMDEIWCLEAPQRTTLAVLMPLGDHATAEGYIARLQGWAAQQGHASLADAGIFPHVIALSSSAPEATVARIHGIAHA</sequence>
<dbReference type="InterPro" id="IPR038367">
    <property type="entry name" value="PelD_GGDEF_sf"/>
</dbReference>
<dbReference type="Proteomes" id="UP001595967">
    <property type="component" value="Unassembled WGS sequence"/>
</dbReference>
<accession>A0ABV9GYC6</accession>
<evidence type="ECO:0000313" key="4">
    <source>
        <dbReference type="Proteomes" id="UP001595967"/>
    </source>
</evidence>
<feature type="transmembrane region" description="Helical" evidence="1">
    <location>
        <begin position="84"/>
        <end position="109"/>
    </location>
</feature>
<protein>
    <submittedName>
        <fullName evidence="3">PelD GGDEF domain-containing protein</fullName>
    </submittedName>
</protein>
<keyword evidence="1" id="KW-0472">Membrane</keyword>
<keyword evidence="1" id="KW-1133">Transmembrane helix</keyword>
<keyword evidence="4" id="KW-1185">Reference proteome</keyword>
<dbReference type="Gene3D" id="3.30.450.40">
    <property type="match status" value="1"/>
</dbReference>
<dbReference type="Gene3D" id="3.30.70.2880">
    <property type="match status" value="1"/>
</dbReference>
<keyword evidence="1" id="KW-0812">Transmembrane</keyword>
<gene>
    <name evidence="3" type="ORF">ACFO3A_07525</name>
</gene>
<feature type="transmembrane region" description="Helical" evidence="1">
    <location>
        <begin position="121"/>
        <end position="139"/>
    </location>
</feature>
<dbReference type="RefSeq" id="WP_377725345.1">
    <property type="nucleotide sequence ID" value="NZ_JBHSEW010000005.1"/>
</dbReference>
<evidence type="ECO:0000256" key="1">
    <source>
        <dbReference type="SAM" id="Phobius"/>
    </source>
</evidence>
<comment type="caution">
    <text evidence="3">The sequence shown here is derived from an EMBL/GenBank/DDBJ whole genome shotgun (WGS) entry which is preliminary data.</text>
</comment>
<feature type="transmembrane region" description="Helical" evidence="1">
    <location>
        <begin position="43"/>
        <end position="64"/>
    </location>
</feature>
<feature type="domain" description="PelD GGDEF" evidence="2">
    <location>
        <begin position="335"/>
        <end position="454"/>
    </location>
</feature>
<dbReference type="InterPro" id="IPR029016">
    <property type="entry name" value="GAF-like_dom_sf"/>
</dbReference>
<dbReference type="Pfam" id="PF16963">
    <property type="entry name" value="PelD_GGDEF"/>
    <property type="match status" value="1"/>
</dbReference>
<evidence type="ECO:0000259" key="2">
    <source>
        <dbReference type="Pfam" id="PF16963"/>
    </source>
</evidence>
<dbReference type="EMBL" id="JBHSEW010000005">
    <property type="protein sequence ID" value="MFC4622068.1"/>
    <property type="molecule type" value="Genomic_DNA"/>
</dbReference>
<organism evidence="3 4">
    <name type="scientific">Comamonas nitrativorans</name>
    <dbReference type="NCBI Taxonomy" id="108437"/>
    <lineage>
        <taxon>Bacteria</taxon>
        <taxon>Pseudomonadati</taxon>
        <taxon>Pseudomonadota</taxon>
        <taxon>Betaproteobacteria</taxon>
        <taxon>Burkholderiales</taxon>
        <taxon>Comamonadaceae</taxon>
        <taxon>Comamonas</taxon>
    </lineage>
</organism>
<evidence type="ECO:0000313" key="3">
    <source>
        <dbReference type="EMBL" id="MFC4622068.1"/>
    </source>
</evidence>
<dbReference type="InterPro" id="IPR031583">
    <property type="entry name" value="PelD_GGDEF"/>
</dbReference>
<reference evidence="4" key="1">
    <citation type="journal article" date="2019" name="Int. J. Syst. Evol. Microbiol.">
        <title>The Global Catalogue of Microorganisms (GCM) 10K type strain sequencing project: providing services to taxonomists for standard genome sequencing and annotation.</title>
        <authorList>
            <consortium name="The Broad Institute Genomics Platform"/>
            <consortium name="The Broad Institute Genome Sequencing Center for Infectious Disease"/>
            <person name="Wu L."/>
            <person name="Ma J."/>
        </authorList>
    </citation>
    <scope>NUCLEOTIDE SEQUENCE [LARGE SCALE GENOMIC DNA]</scope>
    <source>
        <strain evidence="4">JCM 11650</strain>
    </source>
</reference>